<accession>A0A445BVB5</accession>
<reference evidence="1 2" key="1">
    <citation type="submission" date="2019-01" db="EMBL/GenBank/DDBJ databases">
        <title>Sequencing of cultivated peanut Arachis hypogaea provides insights into genome evolution and oil improvement.</title>
        <authorList>
            <person name="Chen X."/>
        </authorList>
    </citation>
    <scope>NUCLEOTIDE SEQUENCE [LARGE SCALE GENOMIC DNA]</scope>
    <source>
        <strain evidence="2">cv. Fuhuasheng</strain>
        <tissue evidence="1">Leaves</tissue>
    </source>
</reference>
<keyword evidence="2" id="KW-1185">Reference proteome</keyword>
<proteinExistence type="predicted"/>
<gene>
    <name evidence="1" type="ORF">Ahy_A08g039116</name>
</gene>
<dbReference type="AlphaFoldDB" id="A0A445BVB5"/>
<name>A0A445BVB5_ARAHY</name>
<sequence>MQNPQQNSEYSREYHVRSTLNATNSMAVYRQQVEDSHHDLVNLLTQQMTTILNPIMADHESGFERLARQVERIARIVDDDEGEWHNARGTSEGMENIFQNENHIPNRENPHMNVAYVTMESSEGEIDFEIEVDLAELKKGPPYVSDLRLLVFSGSETVKSFKGVIICIDTTLNGDTEHRLEISISLIEGELEDTQEEEVEEEVSIRIRNFKFMQKKKQARGQLLLCIPELDLS</sequence>
<dbReference type="Proteomes" id="UP000289738">
    <property type="component" value="Chromosome A08"/>
</dbReference>
<organism evidence="1 2">
    <name type="scientific">Arachis hypogaea</name>
    <name type="common">Peanut</name>
    <dbReference type="NCBI Taxonomy" id="3818"/>
    <lineage>
        <taxon>Eukaryota</taxon>
        <taxon>Viridiplantae</taxon>
        <taxon>Streptophyta</taxon>
        <taxon>Embryophyta</taxon>
        <taxon>Tracheophyta</taxon>
        <taxon>Spermatophyta</taxon>
        <taxon>Magnoliopsida</taxon>
        <taxon>eudicotyledons</taxon>
        <taxon>Gunneridae</taxon>
        <taxon>Pentapetalae</taxon>
        <taxon>rosids</taxon>
        <taxon>fabids</taxon>
        <taxon>Fabales</taxon>
        <taxon>Fabaceae</taxon>
        <taxon>Papilionoideae</taxon>
        <taxon>50 kb inversion clade</taxon>
        <taxon>dalbergioids sensu lato</taxon>
        <taxon>Dalbergieae</taxon>
        <taxon>Pterocarpus clade</taxon>
        <taxon>Arachis</taxon>
    </lineage>
</organism>
<dbReference type="EMBL" id="SDMP01000008">
    <property type="protein sequence ID" value="RYR42660.1"/>
    <property type="molecule type" value="Genomic_DNA"/>
</dbReference>
<protein>
    <submittedName>
        <fullName evidence="1">Uncharacterized protein</fullName>
    </submittedName>
</protein>
<comment type="caution">
    <text evidence="1">The sequence shown here is derived from an EMBL/GenBank/DDBJ whole genome shotgun (WGS) entry which is preliminary data.</text>
</comment>
<evidence type="ECO:0000313" key="2">
    <source>
        <dbReference type="Proteomes" id="UP000289738"/>
    </source>
</evidence>
<evidence type="ECO:0000313" key="1">
    <source>
        <dbReference type="EMBL" id="RYR42660.1"/>
    </source>
</evidence>